<evidence type="ECO:0000313" key="2">
    <source>
        <dbReference type="Proteomes" id="UP000012488"/>
    </source>
</evidence>
<name>A0A6B9FL15_9HYPH</name>
<reference evidence="1 2" key="2">
    <citation type="journal article" date="2013" name="Genome Announc.">
        <title>Draft Genome Sequence of Methylobacterium mesophilicum Strain SR1.6/6, Isolated from Citrus sinensis.</title>
        <authorList>
            <person name="Marinho Almeida D."/>
            <person name="Dini-Andreote F."/>
            <person name="Camargo Neves A.A."/>
            <person name="Juca Ramos R.T."/>
            <person name="Andreote F.D."/>
            <person name="Carneiro A.R."/>
            <person name="Oliveira de Souza Lima A."/>
            <person name="Caracciolo Gomes de Sa P.H."/>
            <person name="Ribeiro Barbosa M.S."/>
            <person name="Araujo W.L."/>
            <person name="Silva A."/>
        </authorList>
    </citation>
    <scope>NUCLEOTIDE SEQUENCE [LARGE SCALE GENOMIC DNA]</scope>
    <source>
        <strain evidence="1 2">SR1.6/6</strain>
    </source>
</reference>
<dbReference type="EMBL" id="CP043538">
    <property type="protein sequence ID" value="QGY01608.1"/>
    <property type="molecule type" value="Genomic_DNA"/>
</dbReference>
<sequence length="60" mass="6145">MIPGAARFYAEALGQRSTGVAIPVRTIGGKADEAGDRLVATGGAVPAFTPGAMQWTTRLN</sequence>
<dbReference type="KEGG" id="mmes:MMSR116_06630"/>
<accession>A0A6B9FL15</accession>
<dbReference type="RefSeq" id="WP_010683364.1">
    <property type="nucleotide sequence ID" value="NZ_CP043538.1"/>
</dbReference>
<evidence type="ECO:0000313" key="1">
    <source>
        <dbReference type="EMBL" id="QGY01608.1"/>
    </source>
</evidence>
<organism evidence="1 2">
    <name type="scientific">Methylobacterium mesophilicum SR1.6/6</name>
    <dbReference type="NCBI Taxonomy" id="908290"/>
    <lineage>
        <taxon>Bacteria</taxon>
        <taxon>Pseudomonadati</taxon>
        <taxon>Pseudomonadota</taxon>
        <taxon>Alphaproteobacteria</taxon>
        <taxon>Hyphomicrobiales</taxon>
        <taxon>Methylobacteriaceae</taxon>
        <taxon>Methylobacterium</taxon>
    </lineage>
</organism>
<reference evidence="1 2" key="1">
    <citation type="journal article" date="2012" name="Genet. Mol. Biol.">
        <title>Analysis of 16S rRNA and mxaF genes revealing insights into Methylobacterium niche-specific plant association.</title>
        <authorList>
            <person name="Dourado M.N."/>
            <person name="Andreote F.D."/>
            <person name="Dini-Andreote F."/>
            <person name="Conti R."/>
            <person name="Araujo J.M."/>
            <person name="Araujo W.L."/>
        </authorList>
    </citation>
    <scope>NUCLEOTIDE SEQUENCE [LARGE SCALE GENOMIC DNA]</scope>
    <source>
        <strain evidence="1 2">SR1.6/6</strain>
    </source>
</reference>
<dbReference type="Proteomes" id="UP000012488">
    <property type="component" value="Chromosome"/>
</dbReference>
<dbReference type="AlphaFoldDB" id="A0A6B9FL15"/>
<dbReference type="OrthoDB" id="8009321at2"/>
<proteinExistence type="predicted"/>
<gene>
    <name evidence="1" type="ORF">MMSR116_06630</name>
</gene>
<protein>
    <submittedName>
        <fullName evidence="1">Uncharacterized protein</fullName>
    </submittedName>
</protein>